<dbReference type="AlphaFoldDB" id="A0A372IUM5"/>
<keyword evidence="1 3" id="KW-0597">Phosphoprotein</keyword>
<reference evidence="6 7" key="1">
    <citation type="submission" date="2018-08" db="EMBL/GenBank/DDBJ databases">
        <title>Acidipila sp. 4G-K13, an acidobacterium isolated from forest soil.</title>
        <authorList>
            <person name="Gao Z.-H."/>
            <person name="Qiu L.-H."/>
        </authorList>
    </citation>
    <scope>NUCLEOTIDE SEQUENCE [LARGE SCALE GENOMIC DNA]</scope>
    <source>
        <strain evidence="6 7">4G-K13</strain>
    </source>
</reference>
<dbReference type="CDD" id="cd06170">
    <property type="entry name" value="LuxR_C_like"/>
    <property type="match status" value="1"/>
</dbReference>
<gene>
    <name evidence="6" type="ORF">D0Y96_03510</name>
</gene>
<dbReference type="Gene3D" id="3.40.50.2300">
    <property type="match status" value="1"/>
</dbReference>
<evidence type="ECO:0000313" key="6">
    <source>
        <dbReference type="EMBL" id="RFU18624.1"/>
    </source>
</evidence>
<feature type="modified residue" description="4-aspartylphosphate" evidence="3">
    <location>
        <position position="62"/>
    </location>
</feature>
<dbReference type="RefSeq" id="WP_117297920.1">
    <property type="nucleotide sequence ID" value="NZ_QVQT02000001.1"/>
</dbReference>
<keyword evidence="2 6" id="KW-0238">DNA-binding</keyword>
<organism evidence="6 7">
    <name type="scientific">Paracidobacterium acidisoli</name>
    <dbReference type="NCBI Taxonomy" id="2303751"/>
    <lineage>
        <taxon>Bacteria</taxon>
        <taxon>Pseudomonadati</taxon>
        <taxon>Acidobacteriota</taxon>
        <taxon>Terriglobia</taxon>
        <taxon>Terriglobales</taxon>
        <taxon>Acidobacteriaceae</taxon>
        <taxon>Paracidobacterium</taxon>
    </lineage>
</organism>
<dbReference type="GO" id="GO:0006355">
    <property type="term" value="P:regulation of DNA-templated transcription"/>
    <property type="evidence" value="ECO:0007669"/>
    <property type="project" value="InterPro"/>
</dbReference>
<dbReference type="PROSITE" id="PS50110">
    <property type="entry name" value="RESPONSE_REGULATORY"/>
    <property type="match status" value="1"/>
</dbReference>
<dbReference type="SUPFAM" id="SSF46894">
    <property type="entry name" value="C-terminal effector domain of the bipartite response regulators"/>
    <property type="match status" value="1"/>
</dbReference>
<dbReference type="InterPro" id="IPR000792">
    <property type="entry name" value="Tscrpt_reg_LuxR_C"/>
</dbReference>
<dbReference type="SMART" id="SM00448">
    <property type="entry name" value="REC"/>
    <property type="match status" value="1"/>
</dbReference>
<dbReference type="EMBL" id="QVQT01000001">
    <property type="protein sequence ID" value="RFU18624.1"/>
    <property type="molecule type" value="Genomic_DNA"/>
</dbReference>
<dbReference type="SMART" id="SM00421">
    <property type="entry name" value="HTH_LUXR"/>
    <property type="match status" value="1"/>
</dbReference>
<dbReference type="PRINTS" id="PR00038">
    <property type="entry name" value="HTHLUXR"/>
</dbReference>
<evidence type="ECO:0000313" key="7">
    <source>
        <dbReference type="Proteomes" id="UP000264702"/>
    </source>
</evidence>
<dbReference type="InterPro" id="IPR058245">
    <property type="entry name" value="NreC/VraR/RcsB-like_REC"/>
</dbReference>
<comment type="caution">
    <text evidence="6">The sequence shown here is derived from an EMBL/GenBank/DDBJ whole genome shotgun (WGS) entry which is preliminary data.</text>
</comment>
<proteinExistence type="predicted"/>
<dbReference type="CDD" id="cd17535">
    <property type="entry name" value="REC_NarL-like"/>
    <property type="match status" value="1"/>
</dbReference>
<dbReference type="Proteomes" id="UP000264702">
    <property type="component" value="Unassembled WGS sequence"/>
</dbReference>
<dbReference type="Pfam" id="PF00072">
    <property type="entry name" value="Response_reg"/>
    <property type="match status" value="1"/>
</dbReference>
<evidence type="ECO:0000259" key="5">
    <source>
        <dbReference type="PROSITE" id="PS50110"/>
    </source>
</evidence>
<dbReference type="InterPro" id="IPR011006">
    <property type="entry name" value="CheY-like_superfamily"/>
</dbReference>
<sequence>MNHALASSPIRLVIVDDHPVVRAGLSSMLSRQEDMTLVAEFAGASPMVDFVSHAPVDLVLLDLRMPGMSGIEAIRALRQSSPGTKIVVLSSFEFDEEIYQAVEAGVRGYLLKDMSGDDLMQAIREVYEGQLCFPRRIAQRLEDRKRRANLSPREREILGFVAKGFTNKEIAAALHISQFTVRNHINHLTSKLEVSDRTEAAFFAIQTGILMLSH</sequence>
<dbReference type="PROSITE" id="PS50043">
    <property type="entry name" value="HTH_LUXR_2"/>
    <property type="match status" value="1"/>
</dbReference>
<dbReference type="InterPro" id="IPR016032">
    <property type="entry name" value="Sig_transdc_resp-reg_C-effctor"/>
</dbReference>
<dbReference type="GO" id="GO:0000160">
    <property type="term" value="P:phosphorelay signal transduction system"/>
    <property type="evidence" value="ECO:0007669"/>
    <property type="project" value="InterPro"/>
</dbReference>
<dbReference type="GO" id="GO:0003677">
    <property type="term" value="F:DNA binding"/>
    <property type="evidence" value="ECO:0007669"/>
    <property type="project" value="UniProtKB-KW"/>
</dbReference>
<evidence type="ECO:0000256" key="3">
    <source>
        <dbReference type="PROSITE-ProRule" id="PRU00169"/>
    </source>
</evidence>
<feature type="domain" description="Response regulatory" evidence="5">
    <location>
        <begin position="11"/>
        <end position="127"/>
    </location>
</feature>
<dbReference type="OrthoDB" id="9779069at2"/>
<evidence type="ECO:0000259" key="4">
    <source>
        <dbReference type="PROSITE" id="PS50043"/>
    </source>
</evidence>
<dbReference type="PANTHER" id="PTHR43214">
    <property type="entry name" value="TWO-COMPONENT RESPONSE REGULATOR"/>
    <property type="match status" value="1"/>
</dbReference>
<accession>A0A372IUM5</accession>
<dbReference type="Pfam" id="PF00196">
    <property type="entry name" value="GerE"/>
    <property type="match status" value="1"/>
</dbReference>
<dbReference type="InterPro" id="IPR001789">
    <property type="entry name" value="Sig_transdc_resp-reg_receiver"/>
</dbReference>
<dbReference type="InterPro" id="IPR039420">
    <property type="entry name" value="WalR-like"/>
</dbReference>
<evidence type="ECO:0000256" key="2">
    <source>
        <dbReference type="ARBA" id="ARBA00023125"/>
    </source>
</evidence>
<keyword evidence="7" id="KW-1185">Reference proteome</keyword>
<evidence type="ECO:0000256" key="1">
    <source>
        <dbReference type="ARBA" id="ARBA00022553"/>
    </source>
</evidence>
<protein>
    <submittedName>
        <fullName evidence="6">DNA-binding response regulator</fullName>
    </submittedName>
</protein>
<dbReference type="PANTHER" id="PTHR43214:SF43">
    <property type="entry name" value="TWO-COMPONENT RESPONSE REGULATOR"/>
    <property type="match status" value="1"/>
</dbReference>
<name>A0A372IUM5_9BACT</name>
<feature type="domain" description="HTH luxR-type" evidence="4">
    <location>
        <begin position="143"/>
        <end position="208"/>
    </location>
</feature>
<dbReference type="PROSITE" id="PS00622">
    <property type="entry name" value="HTH_LUXR_1"/>
    <property type="match status" value="1"/>
</dbReference>
<dbReference type="SUPFAM" id="SSF52172">
    <property type="entry name" value="CheY-like"/>
    <property type="match status" value="1"/>
</dbReference>